<feature type="binding site" description="covalent" evidence="6">
    <location>
        <position position="85"/>
    </location>
    <ligand>
        <name>heme c</name>
        <dbReference type="ChEBI" id="CHEBI:61717"/>
        <label>2</label>
    </ligand>
</feature>
<evidence type="ECO:0000256" key="5">
    <source>
        <dbReference type="ARBA" id="ARBA00023004"/>
    </source>
</evidence>
<dbReference type="Pfam" id="PF02085">
    <property type="entry name" value="Cytochrom_CIII"/>
    <property type="match status" value="1"/>
</dbReference>
<gene>
    <name evidence="9" type="ORF">EPICR_70139</name>
</gene>
<dbReference type="InterPro" id="IPR002322">
    <property type="entry name" value="Cyt_c_III"/>
</dbReference>
<keyword evidence="1" id="KW-0813">Transport</keyword>
<feature type="domain" description="Class III cytochrome C" evidence="8">
    <location>
        <begin position="36"/>
        <end position="92"/>
    </location>
</feature>
<feature type="binding site" description="axial binding residue" evidence="6">
    <location>
        <position position="122"/>
    </location>
    <ligand>
        <name>heme c</name>
        <dbReference type="ChEBI" id="CHEBI:61717"/>
        <label>1</label>
    </ligand>
    <ligandPart>
        <name>Fe</name>
        <dbReference type="ChEBI" id="CHEBI:18248"/>
    </ligandPart>
</feature>
<feature type="binding site" description="axial binding residue" evidence="6">
    <location>
        <position position="81"/>
    </location>
    <ligand>
        <name>heme c</name>
        <dbReference type="ChEBI" id="CHEBI:61717"/>
        <label>1</label>
    </ligand>
    <ligandPart>
        <name>Fe</name>
        <dbReference type="ChEBI" id="CHEBI:18248"/>
    </ligandPart>
</feature>
<evidence type="ECO:0000256" key="7">
    <source>
        <dbReference type="SAM" id="Phobius"/>
    </source>
</evidence>
<keyword evidence="4" id="KW-0249">Electron transport</keyword>
<feature type="transmembrane region" description="Helical" evidence="7">
    <location>
        <begin position="9"/>
        <end position="28"/>
    </location>
</feature>
<keyword evidence="7" id="KW-0472">Membrane</keyword>
<proteinExistence type="predicted"/>
<feature type="binding site" description="axial binding residue" evidence="6">
    <location>
        <position position="70"/>
    </location>
    <ligand>
        <name>heme c</name>
        <dbReference type="ChEBI" id="CHEBI:61717"/>
        <label>1</label>
    </ligand>
    <ligandPart>
        <name>Fe</name>
        <dbReference type="ChEBI" id="CHEBI:18248"/>
    </ligandPart>
</feature>
<dbReference type="InterPro" id="IPR020942">
    <property type="entry name" value="Cyt_c_III_dom"/>
</dbReference>
<evidence type="ECO:0000256" key="3">
    <source>
        <dbReference type="ARBA" id="ARBA00022723"/>
    </source>
</evidence>
<keyword evidence="7" id="KW-0812">Transmembrane</keyword>
<protein>
    <recommendedName>
        <fullName evidence="8">Class III cytochrome C domain-containing protein</fullName>
    </recommendedName>
</protein>
<feature type="binding site" description="axial binding residue" evidence="6">
    <location>
        <position position="125"/>
    </location>
    <ligand>
        <name>heme c</name>
        <dbReference type="ChEBI" id="CHEBI:61717"/>
        <label>1</label>
    </ligand>
    <ligandPart>
        <name>Fe</name>
        <dbReference type="ChEBI" id="CHEBI:18248"/>
    </ligandPart>
</feature>
<organism evidence="9">
    <name type="scientific">uncultured Desulfobacteraceae bacterium</name>
    <dbReference type="NCBI Taxonomy" id="218296"/>
    <lineage>
        <taxon>Bacteria</taxon>
        <taxon>Pseudomonadati</taxon>
        <taxon>Thermodesulfobacteriota</taxon>
        <taxon>Desulfobacteria</taxon>
        <taxon>Desulfobacterales</taxon>
        <taxon>Desulfobacteraceae</taxon>
        <taxon>environmental samples</taxon>
    </lineage>
</organism>
<evidence type="ECO:0000256" key="4">
    <source>
        <dbReference type="ARBA" id="ARBA00022982"/>
    </source>
</evidence>
<feature type="binding site" description="axial binding residue" evidence="6">
    <location>
        <position position="140"/>
    </location>
    <ligand>
        <name>heme c</name>
        <dbReference type="ChEBI" id="CHEBI:61717"/>
        <label>1</label>
    </ligand>
    <ligandPart>
        <name>Fe</name>
        <dbReference type="ChEBI" id="CHEBI:18248"/>
    </ligandPart>
</feature>
<keyword evidence="5 6" id="KW-0408">Iron</keyword>
<comment type="cofactor">
    <cofactor evidence="6">
        <name>heme c</name>
        <dbReference type="ChEBI" id="CHEBI:61717"/>
    </cofactor>
    <text evidence="6">Binds 4 heme c groups covalently per monomer.</text>
</comment>
<feature type="binding site" description="axial binding residue" evidence="6">
    <location>
        <position position="139"/>
    </location>
    <ligand>
        <name>heme c</name>
        <dbReference type="ChEBI" id="CHEBI:61717"/>
        <label>1</label>
    </ligand>
    <ligandPart>
        <name>Fe</name>
        <dbReference type="ChEBI" id="CHEBI:18248"/>
    </ligandPart>
</feature>
<dbReference type="GO" id="GO:0046872">
    <property type="term" value="F:metal ion binding"/>
    <property type="evidence" value="ECO:0007669"/>
    <property type="project" value="UniProtKB-KW"/>
</dbReference>
<feature type="binding site" description="axial binding residue" evidence="6">
    <location>
        <position position="52"/>
    </location>
    <ligand>
        <name>heme c</name>
        <dbReference type="ChEBI" id="CHEBI:61717"/>
        <label>1</label>
    </ligand>
    <ligandPart>
        <name>Fe</name>
        <dbReference type="ChEBI" id="CHEBI:18248"/>
    </ligandPart>
</feature>
<reference evidence="9" key="1">
    <citation type="submission" date="2019-01" db="EMBL/GenBank/DDBJ databases">
        <authorList>
            <consortium name="Genoscope - CEA"/>
            <person name="William W."/>
        </authorList>
    </citation>
    <scope>NUCLEOTIDE SEQUENCE</scope>
    <source>
        <strain evidence="9">CR-1</strain>
    </source>
</reference>
<dbReference type="InterPro" id="IPR036280">
    <property type="entry name" value="Multihaem_cyt_sf"/>
</dbReference>
<keyword evidence="2 6" id="KW-0349">Heme</keyword>
<feature type="binding site" description="axial binding residue" evidence="6">
    <location>
        <position position="69"/>
    </location>
    <ligand>
        <name>heme c</name>
        <dbReference type="ChEBI" id="CHEBI:61717"/>
        <label>2</label>
    </ligand>
    <ligandPart>
        <name>Fe</name>
        <dbReference type="ChEBI" id="CHEBI:18248"/>
    </ligandPart>
</feature>
<dbReference type="GO" id="GO:0020037">
    <property type="term" value="F:heme binding"/>
    <property type="evidence" value="ECO:0007669"/>
    <property type="project" value="InterPro"/>
</dbReference>
<dbReference type="EMBL" id="CAACVI010000050">
    <property type="protein sequence ID" value="VEN75296.1"/>
    <property type="molecule type" value="Genomic_DNA"/>
</dbReference>
<evidence type="ECO:0000256" key="1">
    <source>
        <dbReference type="ARBA" id="ARBA00022448"/>
    </source>
</evidence>
<evidence type="ECO:0000313" key="9">
    <source>
        <dbReference type="EMBL" id="VEN75296.1"/>
    </source>
</evidence>
<evidence type="ECO:0000259" key="8">
    <source>
        <dbReference type="Pfam" id="PF02085"/>
    </source>
</evidence>
<sequence>MTEKKELRTAYIIAMVLFFVGVASYAGFSGPQPESPARLMFKSVAGNVLFDHKAHLDDSGYAIACLECHHHPAEEENLASCGSCHAKDKKETASLSCLDCHEADEVDAGETPARSDAFHDQCVGCHKDGGAGPEECGSCHVM</sequence>
<accession>A0A484HLK5</accession>
<evidence type="ECO:0000256" key="6">
    <source>
        <dbReference type="PIRSR" id="PIRSR602322-1"/>
    </source>
</evidence>
<feature type="binding site" description="axial binding residue" evidence="6">
    <location>
        <position position="65"/>
    </location>
    <ligand>
        <name>heme c</name>
        <dbReference type="ChEBI" id="CHEBI:61717"/>
        <label>1</label>
    </ligand>
    <ligandPart>
        <name>Fe</name>
        <dbReference type="ChEBI" id="CHEBI:18248"/>
    </ligandPart>
</feature>
<dbReference type="PRINTS" id="PR00609">
    <property type="entry name" value="CYTOCHROMEC3"/>
</dbReference>
<feature type="binding site" description="axial binding residue" evidence="6">
    <location>
        <position position="68"/>
    </location>
    <ligand>
        <name>heme c</name>
        <dbReference type="ChEBI" id="CHEBI:61717"/>
        <label>1</label>
    </ligand>
    <ligandPart>
        <name>Fe</name>
        <dbReference type="ChEBI" id="CHEBI:18248"/>
    </ligandPart>
</feature>
<keyword evidence="3 6" id="KW-0479">Metal-binding</keyword>
<feature type="binding site" description="axial binding residue" evidence="6">
    <location>
        <position position="84"/>
    </location>
    <ligand>
        <name>heme c</name>
        <dbReference type="ChEBI" id="CHEBI:61717"/>
        <label>1</label>
    </ligand>
    <ligandPart>
        <name>Fe</name>
        <dbReference type="ChEBI" id="CHEBI:18248"/>
    </ligandPart>
</feature>
<dbReference type="Gene3D" id="3.90.10.10">
    <property type="entry name" value="Cytochrome C3"/>
    <property type="match status" value="2"/>
</dbReference>
<name>A0A484HLK5_9BACT</name>
<evidence type="ECO:0000256" key="2">
    <source>
        <dbReference type="ARBA" id="ARBA00022617"/>
    </source>
</evidence>
<feature type="binding site" description="axial binding residue" evidence="6">
    <location>
        <position position="126"/>
    </location>
    <ligand>
        <name>heme c</name>
        <dbReference type="ChEBI" id="CHEBI:61717"/>
        <label>1</label>
    </ligand>
    <ligandPart>
        <name>Fe</name>
        <dbReference type="ChEBI" id="CHEBI:18248"/>
    </ligandPart>
</feature>
<dbReference type="GO" id="GO:0009055">
    <property type="term" value="F:electron transfer activity"/>
    <property type="evidence" value="ECO:0007669"/>
    <property type="project" value="InterPro"/>
</dbReference>
<dbReference type="CDD" id="cd08168">
    <property type="entry name" value="Cytochrom_C3"/>
    <property type="match status" value="1"/>
</dbReference>
<dbReference type="AlphaFoldDB" id="A0A484HLK5"/>
<feature type="binding site" description="covalent" evidence="6">
    <location>
        <position position="136"/>
    </location>
    <ligand>
        <name>heme c</name>
        <dbReference type="ChEBI" id="CHEBI:61717"/>
        <label>4</label>
    </ligand>
</feature>
<feature type="binding site" description="axial binding residue" evidence="6">
    <location>
        <position position="55"/>
    </location>
    <ligand>
        <name>heme c</name>
        <dbReference type="ChEBI" id="CHEBI:61717"/>
        <label>1</label>
    </ligand>
    <ligandPart>
        <name>Fe</name>
        <dbReference type="ChEBI" id="CHEBI:18248"/>
    </ligandPart>
</feature>
<keyword evidence="7" id="KW-1133">Transmembrane helix</keyword>
<dbReference type="SUPFAM" id="SSF48695">
    <property type="entry name" value="Multiheme cytochromes"/>
    <property type="match status" value="1"/>
</dbReference>